<evidence type="ECO:0000313" key="3">
    <source>
        <dbReference type="Proteomes" id="UP000279275"/>
    </source>
</evidence>
<dbReference type="Proteomes" id="UP000279275">
    <property type="component" value="Unassembled WGS sequence"/>
</dbReference>
<gene>
    <name evidence="2" type="ORF">EBN03_23285</name>
</gene>
<reference evidence="2 3" key="1">
    <citation type="submission" date="2018-10" db="EMBL/GenBank/DDBJ databases">
        <title>Isolation from cow dung.</title>
        <authorList>
            <person name="Ling L."/>
        </authorList>
    </citation>
    <scope>NUCLEOTIDE SEQUENCE [LARGE SCALE GENOMIC DNA]</scope>
    <source>
        <strain evidence="2 3">NEAU-LL90</strain>
    </source>
</reference>
<sequence>MTPHENDILEFATAWLPYGGNDDEIFVLFGIDIAEFHRRLLALLDSRVSGGLSNITRAALREQCVDRLRELTAQAARRTVGGAVSPATAAPRRAPHTAGQPGQRRLETSTR</sequence>
<feature type="compositionally biased region" description="Low complexity" evidence="1">
    <location>
        <begin position="86"/>
        <end position="98"/>
    </location>
</feature>
<organism evidence="2 3">
    <name type="scientific">Nocardia stercoris</name>
    <dbReference type="NCBI Taxonomy" id="2483361"/>
    <lineage>
        <taxon>Bacteria</taxon>
        <taxon>Bacillati</taxon>
        <taxon>Actinomycetota</taxon>
        <taxon>Actinomycetes</taxon>
        <taxon>Mycobacteriales</taxon>
        <taxon>Nocardiaceae</taxon>
        <taxon>Nocardia</taxon>
    </lineage>
</organism>
<accession>A0A3M2L6J1</accession>
<evidence type="ECO:0000313" key="2">
    <source>
        <dbReference type="EMBL" id="RMI30148.1"/>
    </source>
</evidence>
<feature type="region of interest" description="Disordered" evidence="1">
    <location>
        <begin position="79"/>
        <end position="111"/>
    </location>
</feature>
<proteinExistence type="predicted"/>
<dbReference type="RefSeq" id="WP_122190220.1">
    <property type="nucleotide sequence ID" value="NZ_RFFH01000011.1"/>
</dbReference>
<evidence type="ECO:0008006" key="4">
    <source>
        <dbReference type="Google" id="ProtNLM"/>
    </source>
</evidence>
<comment type="caution">
    <text evidence="2">The sequence shown here is derived from an EMBL/GenBank/DDBJ whole genome shotgun (WGS) entry which is preliminary data.</text>
</comment>
<evidence type="ECO:0000256" key="1">
    <source>
        <dbReference type="SAM" id="MobiDB-lite"/>
    </source>
</evidence>
<protein>
    <recommendedName>
        <fullName evidence="4">DUF3263 domain-containing protein</fullName>
    </recommendedName>
</protein>
<keyword evidence="3" id="KW-1185">Reference proteome</keyword>
<dbReference type="AlphaFoldDB" id="A0A3M2L6J1"/>
<dbReference type="EMBL" id="RFFH01000011">
    <property type="protein sequence ID" value="RMI30148.1"/>
    <property type="molecule type" value="Genomic_DNA"/>
</dbReference>
<name>A0A3M2L6J1_9NOCA</name>
<dbReference type="OrthoDB" id="4562844at2"/>